<evidence type="ECO:0000256" key="1">
    <source>
        <dbReference type="SAM" id="MobiDB-lite"/>
    </source>
</evidence>
<dbReference type="EMBL" id="UZAL01004423">
    <property type="protein sequence ID" value="VDO90212.1"/>
    <property type="molecule type" value="Genomic_DNA"/>
</dbReference>
<feature type="region of interest" description="Disordered" evidence="1">
    <location>
        <begin position="1"/>
        <end position="21"/>
    </location>
</feature>
<accession>A0A3P8D1M1</accession>
<organism evidence="2 3">
    <name type="scientific">Schistosoma mattheei</name>
    <dbReference type="NCBI Taxonomy" id="31246"/>
    <lineage>
        <taxon>Eukaryota</taxon>
        <taxon>Metazoa</taxon>
        <taxon>Spiralia</taxon>
        <taxon>Lophotrochozoa</taxon>
        <taxon>Platyhelminthes</taxon>
        <taxon>Trematoda</taxon>
        <taxon>Digenea</taxon>
        <taxon>Strigeidida</taxon>
        <taxon>Schistosomatoidea</taxon>
        <taxon>Schistosomatidae</taxon>
        <taxon>Schistosoma</taxon>
    </lineage>
</organism>
<name>A0A3P8D1M1_9TREM</name>
<evidence type="ECO:0000313" key="2">
    <source>
        <dbReference type="EMBL" id="VDO90212.1"/>
    </source>
</evidence>
<dbReference type="AlphaFoldDB" id="A0A3P8D1M1"/>
<evidence type="ECO:0000313" key="3">
    <source>
        <dbReference type="Proteomes" id="UP000269396"/>
    </source>
</evidence>
<sequence>MPNRSSSHRLSEGDSSIIQHPQNPRLVQINSHLYANMESSTDSHVYHSILVDSNNELGHRDLSCCFELRRGGYSKSKTQSDCLAVNSLLIEIPPDILVGYLEVQK</sequence>
<keyword evidence="3" id="KW-1185">Reference proteome</keyword>
<proteinExistence type="predicted"/>
<gene>
    <name evidence="2" type="ORF">SMTD_LOCUS2881</name>
</gene>
<dbReference type="Proteomes" id="UP000269396">
    <property type="component" value="Unassembled WGS sequence"/>
</dbReference>
<reference evidence="2 3" key="1">
    <citation type="submission" date="2018-11" db="EMBL/GenBank/DDBJ databases">
        <authorList>
            <consortium name="Pathogen Informatics"/>
        </authorList>
    </citation>
    <scope>NUCLEOTIDE SEQUENCE [LARGE SCALE GENOMIC DNA]</scope>
    <source>
        <strain>Denwood</strain>
        <strain evidence="3">Zambia</strain>
    </source>
</reference>
<protein>
    <submittedName>
        <fullName evidence="2">Uncharacterized protein</fullName>
    </submittedName>
</protein>